<keyword evidence="2" id="KW-1185">Reference proteome</keyword>
<reference evidence="1 2" key="2">
    <citation type="submission" date="2021-02" db="EMBL/GenBank/DDBJ databases">
        <title>Sulfurospirillum tamanensis sp. nov.</title>
        <authorList>
            <person name="Frolova A."/>
            <person name="Merkel A."/>
            <person name="Slobodkin A."/>
        </authorList>
    </citation>
    <scope>NUCLEOTIDE SEQUENCE [LARGE SCALE GENOMIC DNA]</scope>
    <source>
        <strain evidence="1 2">T05b</strain>
    </source>
</reference>
<sequence>MEKFMQIKKNHHYVWAYYLKSWADENKELFYISKKGKISKDNIKGLAKDTSFYKIHSLNNEDINFIKQLSAISPKFLRDIHNSQLKFFQKLLFIENFPINPKYSKEYSLLVEAIKSNSLENTYTIVERLALEVISELVQGNSMILKDKKCLINFLYYIGHQITRTKAFKDKCLAALKDDGRLFNLWEKNWWFVSYMLGINLGHSLYQNNTIDTHIFIENNTNIPFITSDSPAVNIHSSLEKLKENESPQFMDLYFPLSPKYAYMICDSNDYENLKDFVSEKDVVSLNERIYTKSHKTVFSNPRRRL</sequence>
<dbReference type="InterPro" id="IPR025332">
    <property type="entry name" value="DUF4238"/>
</dbReference>
<reference evidence="2" key="1">
    <citation type="submission" date="2021-02" db="EMBL/GenBank/DDBJ databases">
        <title>Sulfurospirillum tamanensis sp. nov.</title>
        <authorList>
            <person name="Merkel A.Y."/>
        </authorList>
    </citation>
    <scope>NUCLEOTIDE SEQUENCE [LARGE SCALE GENOMIC DNA]</scope>
    <source>
        <strain evidence="2">T05b</strain>
    </source>
</reference>
<organism evidence="1 2">
    <name type="scientific">Sulfurospirillum tamanense</name>
    <dbReference type="NCBI Taxonomy" id="2813362"/>
    <lineage>
        <taxon>Bacteria</taxon>
        <taxon>Pseudomonadati</taxon>
        <taxon>Campylobacterota</taxon>
        <taxon>Epsilonproteobacteria</taxon>
        <taxon>Campylobacterales</taxon>
        <taxon>Sulfurospirillaceae</taxon>
        <taxon>Sulfurospirillum</taxon>
    </lineage>
</organism>
<protein>
    <submittedName>
        <fullName evidence="1">DUF4238 domain-containing protein</fullName>
    </submittedName>
</protein>
<proteinExistence type="predicted"/>
<evidence type="ECO:0000313" key="2">
    <source>
        <dbReference type="Proteomes" id="UP000703590"/>
    </source>
</evidence>
<dbReference type="Proteomes" id="UP000703590">
    <property type="component" value="Unassembled WGS sequence"/>
</dbReference>
<name>A0ABS2WV76_9BACT</name>
<evidence type="ECO:0000313" key="1">
    <source>
        <dbReference type="EMBL" id="MBN2965561.1"/>
    </source>
</evidence>
<accession>A0ABS2WV76</accession>
<gene>
    <name evidence="1" type="ORF">JWV37_12285</name>
</gene>
<reference evidence="1 2" key="3">
    <citation type="submission" date="2021-02" db="EMBL/GenBank/DDBJ databases">
        <authorList>
            <person name="Merkel A.Y."/>
        </authorList>
    </citation>
    <scope>NUCLEOTIDE SEQUENCE [LARGE SCALE GENOMIC DNA]</scope>
    <source>
        <strain evidence="1 2">T05b</strain>
    </source>
</reference>
<dbReference type="Pfam" id="PF14022">
    <property type="entry name" value="DUF4238"/>
    <property type="match status" value="2"/>
</dbReference>
<dbReference type="RefSeq" id="WP_205460136.1">
    <property type="nucleotide sequence ID" value="NZ_JAFHKK010000046.1"/>
</dbReference>
<dbReference type="EMBL" id="JAFHKK010000046">
    <property type="protein sequence ID" value="MBN2965561.1"/>
    <property type="molecule type" value="Genomic_DNA"/>
</dbReference>
<comment type="caution">
    <text evidence="1">The sequence shown here is derived from an EMBL/GenBank/DDBJ whole genome shotgun (WGS) entry which is preliminary data.</text>
</comment>